<evidence type="ECO:0000256" key="2">
    <source>
        <dbReference type="ARBA" id="ARBA00022490"/>
    </source>
</evidence>
<dbReference type="eggNOG" id="COG1722">
    <property type="taxonomic scope" value="Bacteria"/>
</dbReference>
<dbReference type="GO" id="GO:0006308">
    <property type="term" value="P:DNA catabolic process"/>
    <property type="evidence" value="ECO:0007669"/>
    <property type="project" value="UniProtKB-UniRule"/>
</dbReference>
<comment type="function">
    <text evidence="6">Bidirectionally degrades single-stranded DNA into large acid-insoluble oligonucleotides, which are then degraded further into small acid-soluble oligonucleotides.</text>
</comment>
<dbReference type="HOGENOM" id="CLU_145918_2_3_9"/>
<keyword evidence="8" id="KW-1185">Reference proteome</keyword>
<dbReference type="InterPro" id="IPR037004">
    <property type="entry name" value="Exonuc_VII_ssu_sf"/>
</dbReference>
<dbReference type="OrthoDB" id="1771251at2"/>
<evidence type="ECO:0000256" key="4">
    <source>
        <dbReference type="ARBA" id="ARBA00022801"/>
    </source>
</evidence>
<dbReference type="EC" id="3.1.11.6" evidence="6"/>
<dbReference type="InterPro" id="IPR003761">
    <property type="entry name" value="Exonuc_VII_S"/>
</dbReference>
<proteinExistence type="inferred from homology"/>
<accession>I5AUS5</accession>
<protein>
    <recommendedName>
        <fullName evidence="6">Exodeoxyribonuclease 7 small subunit</fullName>
        <ecNumber evidence="6">3.1.11.6</ecNumber>
    </recommendedName>
    <alternativeName>
        <fullName evidence="6">Exodeoxyribonuclease VII small subunit</fullName>
        <shortName evidence="6">Exonuclease VII small subunit</shortName>
    </alternativeName>
</protein>
<comment type="subunit">
    <text evidence="6">Heterooligomer composed of large and small subunits.</text>
</comment>
<comment type="similarity">
    <text evidence="1 6">Belongs to the XseB family.</text>
</comment>
<dbReference type="NCBIfam" id="TIGR01280">
    <property type="entry name" value="xseB"/>
    <property type="match status" value="1"/>
</dbReference>
<organism evidence="7 8">
    <name type="scientific">Eubacterium cellulosolvens (strain ATCC 43171 / JCM 9499 / 6)</name>
    <name type="common">Cillobacterium cellulosolvens</name>
    <dbReference type="NCBI Taxonomy" id="633697"/>
    <lineage>
        <taxon>Bacteria</taxon>
        <taxon>Bacillati</taxon>
        <taxon>Bacillota</taxon>
        <taxon>Clostridia</taxon>
        <taxon>Eubacteriales</taxon>
        <taxon>Eubacteriaceae</taxon>
        <taxon>Eubacterium</taxon>
    </lineage>
</organism>
<dbReference type="AlphaFoldDB" id="I5AUS5"/>
<dbReference type="STRING" id="633697.EubceDRAFT1_1771"/>
<evidence type="ECO:0000256" key="1">
    <source>
        <dbReference type="ARBA" id="ARBA00009998"/>
    </source>
</evidence>
<dbReference type="HAMAP" id="MF_00337">
    <property type="entry name" value="Exonuc_7_S"/>
    <property type="match status" value="1"/>
</dbReference>
<evidence type="ECO:0000256" key="3">
    <source>
        <dbReference type="ARBA" id="ARBA00022722"/>
    </source>
</evidence>
<dbReference type="Proteomes" id="UP000005753">
    <property type="component" value="Chromosome"/>
</dbReference>
<evidence type="ECO:0000256" key="5">
    <source>
        <dbReference type="ARBA" id="ARBA00022839"/>
    </source>
</evidence>
<keyword evidence="2 6" id="KW-0963">Cytoplasm</keyword>
<comment type="subcellular location">
    <subcellularLocation>
        <location evidence="6">Cytoplasm</location>
    </subcellularLocation>
</comment>
<dbReference type="PANTHER" id="PTHR34137">
    <property type="entry name" value="EXODEOXYRIBONUCLEASE 7 SMALL SUBUNIT"/>
    <property type="match status" value="1"/>
</dbReference>
<evidence type="ECO:0000313" key="8">
    <source>
        <dbReference type="Proteomes" id="UP000005753"/>
    </source>
</evidence>
<keyword evidence="4 6" id="KW-0378">Hydrolase</keyword>
<dbReference type="GO" id="GO:0008855">
    <property type="term" value="F:exodeoxyribonuclease VII activity"/>
    <property type="evidence" value="ECO:0007669"/>
    <property type="project" value="UniProtKB-UniRule"/>
</dbReference>
<evidence type="ECO:0000313" key="7">
    <source>
        <dbReference type="EMBL" id="EIM57548.1"/>
    </source>
</evidence>
<comment type="catalytic activity">
    <reaction evidence="6">
        <text>Exonucleolytic cleavage in either 5'- to 3'- or 3'- to 5'-direction to yield nucleoside 5'-phosphates.</text>
        <dbReference type="EC" id="3.1.11.6"/>
    </reaction>
</comment>
<sequence>MAEKKTKKEAEQELSLEEAFTKLDQLLEKLEDREIPLEESFSIYKEGMDLLRISRGKIDTVEKKMMQIDEDGELSEF</sequence>
<dbReference type="Gene3D" id="1.10.287.1040">
    <property type="entry name" value="Exonuclease VII, small subunit"/>
    <property type="match status" value="1"/>
</dbReference>
<dbReference type="PANTHER" id="PTHR34137:SF1">
    <property type="entry name" value="EXODEOXYRIBONUCLEASE 7 SMALL SUBUNIT"/>
    <property type="match status" value="1"/>
</dbReference>
<dbReference type="GO" id="GO:0005829">
    <property type="term" value="C:cytosol"/>
    <property type="evidence" value="ECO:0007669"/>
    <property type="project" value="TreeGrafter"/>
</dbReference>
<reference evidence="7 8" key="1">
    <citation type="submission" date="2010-08" db="EMBL/GenBank/DDBJ databases">
        <authorList>
            <consortium name="US DOE Joint Genome Institute (JGI-PGF)"/>
            <person name="Lucas S."/>
            <person name="Copeland A."/>
            <person name="Lapidus A."/>
            <person name="Cheng J.-F."/>
            <person name="Bruce D."/>
            <person name="Goodwin L."/>
            <person name="Pitluck S."/>
            <person name="Land M.L."/>
            <person name="Hauser L."/>
            <person name="Chang Y.-J."/>
            <person name="Anderson I.J."/>
            <person name="Johnson E."/>
            <person name="Mulhopadhyay B."/>
            <person name="Kyrpides N."/>
            <person name="Woyke T.J."/>
        </authorList>
    </citation>
    <scope>NUCLEOTIDE SEQUENCE [LARGE SCALE GENOMIC DNA]</scope>
    <source>
        <strain evidence="7 8">6</strain>
    </source>
</reference>
<keyword evidence="5 6" id="KW-0269">Exonuclease</keyword>
<evidence type="ECO:0000256" key="6">
    <source>
        <dbReference type="HAMAP-Rule" id="MF_00337"/>
    </source>
</evidence>
<name>I5AUS5_EUBC6</name>
<dbReference type="SUPFAM" id="SSF116842">
    <property type="entry name" value="XseB-like"/>
    <property type="match status" value="1"/>
</dbReference>
<dbReference type="EMBL" id="CM001487">
    <property type="protein sequence ID" value="EIM57548.1"/>
    <property type="molecule type" value="Genomic_DNA"/>
</dbReference>
<dbReference type="GO" id="GO:0009318">
    <property type="term" value="C:exodeoxyribonuclease VII complex"/>
    <property type="evidence" value="ECO:0007669"/>
    <property type="project" value="UniProtKB-UniRule"/>
</dbReference>
<keyword evidence="3 6" id="KW-0540">Nuclease</keyword>
<reference evidence="7 8" key="2">
    <citation type="submission" date="2012-02" db="EMBL/GenBank/DDBJ databases">
        <title>Improved High-Quality Draft sequence of Eubacterium cellulosolvens 6.</title>
        <authorList>
            <consortium name="US DOE Joint Genome Institute"/>
            <person name="Lucas S."/>
            <person name="Han J."/>
            <person name="Lapidus A."/>
            <person name="Cheng J.-F."/>
            <person name="Goodwin L."/>
            <person name="Pitluck S."/>
            <person name="Peters L."/>
            <person name="Mikhailova N."/>
            <person name="Gu W."/>
            <person name="Detter J.C."/>
            <person name="Han C."/>
            <person name="Tapia R."/>
            <person name="Land M."/>
            <person name="Hauser L."/>
            <person name="Kyrpides N."/>
            <person name="Ivanova N."/>
            <person name="Pagani I."/>
            <person name="Johnson E."/>
            <person name="Mukhopadhyay B."/>
            <person name="Anderson I."/>
            <person name="Woyke T."/>
        </authorList>
    </citation>
    <scope>NUCLEOTIDE SEQUENCE [LARGE SCALE GENOMIC DNA]</scope>
    <source>
        <strain evidence="7 8">6</strain>
    </source>
</reference>
<dbReference type="Pfam" id="PF02609">
    <property type="entry name" value="Exonuc_VII_S"/>
    <property type="match status" value="1"/>
</dbReference>
<gene>
    <name evidence="6" type="primary">xseB</name>
    <name evidence="7" type="ORF">EubceDRAFT1_1771</name>
</gene>